<sequence length="139" mass="14811">MARPVTGVIHAFPSAAIGAWRAISSSIQSMNTRSFALGQVGRGHVVRQPEDAHARHAGREVGIAVVDRDHMAALQFDVLGAPLRAQCGDLAAARAQVARDAVAGVFDLALVHGRFGALQVARRRVDAEPQLAHAARRQR</sequence>
<name>A0AAE3Y116_VARPD</name>
<dbReference type="Proteomes" id="UP001184828">
    <property type="component" value="Unassembled WGS sequence"/>
</dbReference>
<dbReference type="AlphaFoldDB" id="A0AAE3Y116"/>
<gene>
    <name evidence="1" type="ORF">J2738_003541</name>
</gene>
<comment type="caution">
    <text evidence="1">The sequence shown here is derived from an EMBL/GenBank/DDBJ whole genome shotgun (WGS) entry which is preliminary data.</text>
</comment>
<protein>
    <submittedName>
        <fullName evidence="1">Uncharacterized protein</fullName>
    </submittedName>
</protein>
<dbReference type="EMBL" id="JAVDQZ010000005">
    <property type="protein sequence ID" value="MDR6427386.1"/>
    <property type="molecule type" value="Genomic_DNA"/>
</dbReference>
<accession>A0AAE3Y116</accession>
<proteinExistence type="predicted"/>
<evidence type="ECO:0000313" key="2">
    <source>
        <dbReference type="Proteomes" id="UP001184828"/>
    </source>
</evidence>
<evidence type="ECO:0000313" key="1">
    <source>
        <dbReference type="EMBL" id="MDR6427386.1"/>
    </source>
</evidence>
<reference evidence="1" key="1">
    <citation type="submission" date="2023-07" db="EMBL/GenBank/DDBJ databases">
        <title>Sorghum-associated microbial communities from plants grown in Nebraska, USA.</title>
        <authorList>
            <person name="Schachtman D."/>
        </authorList>
    </citation>
    <scope>NUCLEOTIDE SEQUENCE</scope>
    <source>
        <strain evidence="1">DS2114</strain>
    </source>
</reference>
<organism evidence="1 2">
    <name type="scientific">Variovorax paradoxus</name>
    <dbReference type="NCBI Taxonomy" id="34073"/>
    <lineage>
        <taxon>Bacteria</taxon>
        <taxon>Pseudomonadati</taxon>
        <taxon>Pseudomonadota</taxon>
        <taxon>Betaproteobacteria</taxon>
        <taxon>Burkholderiales</taxon>
        <taxon>Comamonadaceae</taxon>
        <taxon>Variovorax</taxon>
    </lineage>
</organism>